<protein>
    <submittedName>
        <fullName evidence="2">Uncharacterized protein</fullName>
    </submittedName>
</protein>
<evidence type="ECO:0000313" key="3">
    <source>
        <dbReference type="Proteomes" id="UP001348098"/>
    </source>
</evidence>
<dbReference type="EMBL" id="JAYKYQ010000009">
    <property type="protein sequence ID" value="MEB3512656.1"/>
    <property type="molecule type" value="Genomic_DNA"/>
</dbReference>
<keyword evidence="1" id="KW-0812">Transmembrane</keyword>
<accession>A0ABU6AYT1</accession>
<keyword evidence="3" id="KW-1185">Reference proteome</keyword>
<reference evidence="2 3" key="1">
    <citation type="submission" date="2023-12" db="EMBL/GenBank/DDBJ databases">
        <title>novel species in genus Nocarida.</title>
        <authorList>
            <person name="Li Z."/>
        </authorList>
    </citation>
    <scope>NUCLEOTIDE SEQUENCE [LARGE SCALE GENOMIC DNA]</scope>
    <source>
        <strain evidence="2 3">CDC186</strain>
    </source>
</reference>
<organism evidence="2 3">
    <name type="scientific">Nocardia implantans</name>
    <dbReference type="NCBI Taxonomy" id="3108168"/>
    <lineage>
        <taxon>Bacteria</taxon>
        <taxon>Bacillati</taxon>
        <taxon>Actinomycetota</taxon>
        <taxon>Actinomycetes</taxon>
        <taxon>Mycobacteriales</taxon>
        <taxon>Nocardiaceae</taxon>
        <taxon>Nocardia</taxon>
    </lineage>
</organism>
<feature type="transmembrane region" description="Helical" evidence="1">
    <location>
        <begin position="141"/>
        <end position="162"/>
    </location>
</feature>
<dbReference type="RefSeq" id="WP_195081652.1">
    <property type="nucleotide sequence ID" value="NZ_JAYESH010000007.1"/>
</dbReference>
<feature type="transmembrane region" description="Helical" evidence="1">
    <location>
        <begin position="174"/>
        <end position="193"/>
    </location>
</feature>
<keyword evidence="1" id="KW-0472">Membrane</keyword>
<gene>
    <name evidence="2" type="ORF">U3653_21715</name>
</gene>
<keyword evidence="1" id="KW-1133">Transmembrane helix</keyword>
<name>A0ABU6AYT1_9NOCA</name>
<comment type="caution">
    <text evidence="2">The sequence shown here is derived from an EMBL/GenBank/DDBJ whole genome shotgun (WGS) entry which is preliminary data.</text>
</comment>
<dbReference type="Proteomes" id="UP001348098">
    <property type="component" value="Unassembled WGS sequence"/>
</dbReference>
<proteinExistence type="predicted"/>
<evidence type="ECO:0000313" key="2">
    <source>
        <dbReference type="EMBL" id="MEB3512656.1"/>
    </source>
</evidence>
<evidence type="ECO:0000256" key="1">
    <source>
        <dbReference type="SAM" id="Phobius"/>
    </source>
</evidence>
<sequence>MIDGMVVAAYVAAALGAAGGRFVDRSLDQGLTALTGAVTRRLGRRALDDLDRNPRSMAARRQLADEIERAAAADAEFARELTELRDRLDRMNGPTVINTATHGSRIVTGGDGLTAGDDVYNTTYDSPAPGDLSGAPLWSKVLLWIGTTIGVIGWGIGAIAIAQHTPGHMNDATNGFVIFMIGVGIALVGQYGASTSTPRRRR</sequence>